<dbReference type="InterPro" id="IPR006710">
    <property type="entry name" value="Glyco_hydro_43"/>
</dbReference>
<evidence type="ECO:0000313" key="8">
    <source>
        <dbReference type="EMBL" id="TGG39497.1"/>
    </source>
</evidence>
<feature type="site" description="Important for catalytic activity, responsible for pKa modulation of the active site Glu and correct orientation of both the proton donor and substrate" evidence="5">
    <location>
        <position position="181"/>
    </location>
</feature>
<evidence type="ECO:0000256" key="1">
    <source>
        <dbReference type="ARBA" id="ARBA00009865"/>
    </source>
</evidence>
<proteinExistence type="inferred from homology"/>
<dbReference type="GO" id="GO:0004553">
    <property type="term" value="F:hydrolase activity, hydrolyzing O-glycosyl compounds"/>
    <property type="evidence" value="ECO:0007669"/>
    <property type="project" value="InterPro"/>
</dbReference>
<evidence type="ECO:0000256" key="2">
    <source>
        <dbReference type="ARBA" id="ARBA00022801"/>
    </source>
</evidence>
<sequence length="572" mass="63928">MNHTSFSVIAACTLFAASSCGTSRQADVAPQADAAIFESFSYKGNDDFYAHNPLPDESSFYNPILPGWYSDPTICTNGEGDYFLATSTFTYVPGVPVFHSRDLVNWTKIGHVLTRESQLKNFRHQHVSGGIFAPDIKYNPANKTYYMITTNVGAGNFFVKTQDPFGEWSEPVYLPEVQGIDPSFFFDNDGRAYIVNNDDAPDYKPEYPGHRTVRIVEFDTETEKCIGERKIIVNKGCRPEEKPIWCEGPHIYNVDGTYYLMTAEGGTSGWHSEVIYRGKSPMGPFEPWEGNPILTQRDLDNNRPDPVTCAGHADLVKTAEGDWWAVFLACRPIDGDYENLGRETFMLPVKWTEDGWPYITKHGETIPMIVSRPGVTRTDSVTFGNFEWTDNFMSPSLDMEWHTLRGDAAGLYSLSAPVNHLTLKCSEIPTTEKDVAAFVGRRVQHHNYECTTHMVFEPADTCQHAGLVVMKDETHQYQFAKSRNDDGNIMVLRKIDENGSTDIASMPLDADVTGVDLRLVSKGKSYDFMFSTDRGDTWETLMSGVDARHTSTAAAGGFTGTLVGLYASKTRI</sequence>
<dbReference type="SUPFAM" id="SSF49899">
    <property type="entry name" value="Concanavalin A-like lectins/glucanases"/>
    <property type="match status" value="1"/>
</dbReference>
<evidence type="ECO:0000256" key="6">
    <source>
        <dbReference type="RuleBase" id="RU361187"/>
    </source>
</evidence>
<dbReference type="PANTHER" id="PTHR42812">
    <property type="entry name" value="BETA-XYLOSIDASE"/>
    <property type="match status" value="1"/>
</dbReference>
<evidence type="ECO:0000256" key="5">
    <source>
        <dbReference type="PIRSR" id="PIRSR606710-2"/>
    </source>
</evidence>
<evidence type="ECO:0000256" key="3">
    <source>
        <dbReference type="ARBA" id="ARBA00023295"/>
    </source>
</evidence>
<name>A0A4Z0V558_9BACT</name>
<evidence type="ECO:0000259" key="7">
    <source>
        <dbReference type="Pfam" id="PF17851"/>
    </source>
</evidence>
<feature type="domain" description="Beta-xylosidase C-terminal Concanavalin A-like" evidence="7">
    <location>
        <begin position="390"/>
        <end position="570"/>
    </location>
</feature>
<reference evidence="8 9" key="1">
    <citation type="submission" date="2019-02" db="EMBL/GenBank/DDBJ databases">
        <title>Isolation and identification of novel species under the genus Muribaculum.</title>
        <authorList>
            <person name="Miyake S."/>
            <person name="Ding Y."/>
            <person name="Low A."/>
            <person name="Soh M."/>
            <person name="Seedorf H."/>
        </authorList>
    </citation>
    <scope>NUCLEOTIDE SEQUENCE [LARGE SCALE GENOMIC DNA]</scope>
    <source>
        <strain evidence="8 9">TLL-A3</strain>
    </source>
</reference>
<accession>A0A4Z0V558</accession>
<dbReference type="SUPFAM" id="SSF75005">
    <property type="entry name" value="Arabinanase/levansucrase/invertase"/>
    <property type="match status" value="1"/>
</dbReference>
<gene>
    <name evidence="8" type="ORF">EZ315_01800</name>
</gene>
<evidence type="ECO:0000256" key="4">
    <source>
        <dbReference type="PIRSR" id="PIRSR606710-1"/>
    </source>
</evidence>
<dbReference type="EMBL" id="SJSA01000001">
    <property type="protein sequence ID" value="TGG39497.1"/>
    <property type="molecule type" value="Genomic_DNA"/>
</dbReference>
<dbReference type="GeneID" id="82148507"/>
<comment type="similarity">
    <text evidence="1 6">Belongs to the glycosyl hydrolase 43 family.</text>
</comment>
<dbReference type="GO" id="GO:0005975">
    <property type="term" value="P:carbohydrate metabolic process"/>
    <property type="evidence" value="ECO:0007669"/>
    <property type="project" value="InterPro"/>
</dbReference>
<keyword evidence="2 6" id="KW-0378">Hydrolase</keyword>
<keyword evidence="3 6" id="KW-0326">Glycosidase</keyword>
<dbReference type="Pfam" id="PF04616">
    <property type="entry name" value="Glyco_hydro_43"/>
    <property type="match status" value="1"/>
</dbReference>
<dbReference type="InterPro" id="IPR041542">
    <property type="entry name" value="GH43_C2"/>
</dbReference>
<feature type="active site" description="Proton donor" evidence="4">
    <location>
        <position position="247"/>
    </location>
</feature>
<organism evidence="8 9">
    <name type="scientific">Duncaniella freteri</name>
    <dbReference type="NCBI Taxonomy" id="2530391"/>
    <lineage>
        <taxon>Bacteria</taxon>
        <taxon>Pseudomonadati</taxon>
        <taxon>Bacteroidota</taxon>
        <taxon>Bacteroidia</taxon>
        <taxon>Bacteroidales</taxon>
        <taxon>Muribaculaceae</taxon>
        <taxon>Duncaniella</taxon>
    </lineage>
</organism>
<evidence type="ECO:0000313" key="9">
    <source>
        <dbReference type="Proteomes" id="UP000297635"/>
    </source>
</evidence>
<dbReference type="Gene3D" id="2.115.10.20">
    <property type="entry name" value="Glycosyl hydrolase domain, family 43"/>
    <property type="match status" value="1"/>
</dbReference>
<dbReference type="Pfam" id="PF17851">
    <property type="entry name" value="GH43_C2"/>
    <property type="match status" value="1"/>
</dbReference>
<dbReference type="CDD" id="cd18617">
    <property type="entry name" value="GH43_XynB-like"/>
    <property type="match status" value="1"/>
</dbReference>
<dbReference type="InterPro" id="IPR023296">
    <property type="entry name" value="Glyco_hydro_beta-prop_sf"/>
</dbReference>
<dbReference type="Proteomes" id="UP000297635">
    <property type="component" value="Unassembled WGS sequence"/>
</dbReference>
<protein>
    <submittedName>
        <fullName evidence="8">Glycoside hydrolase family 43 protein</fullName>
    </submittedName>
</protein>
<feature type="active site" description="Proton acceptor" evidence="4">
    <location>
        <position position="71"/>
    </location>
</feature>
<dbReference type="InterPro" id="IPR013320">
    <property type="entry name" value="ConA-like_dom_sf"/>
</dbReference>
<dbReference type="InterPro" id="IPR051795">
    <property type="entry name" value="Glycosyl_Hydrlase_43"/>
</dbReference>
<dbReference type="AlphaFoldDB" id="A0A4Z0V558"/>
<comment type="caution">
    <text evidence="8">The sequence shown here is derived from an EMBL/GenBank/DDBJ whole genome shotgun (WGS) entry which is preliminary data.</text>
</comment>
<dbReference type="Gene3D" id="2.60.120.200">
    <property type="match status" value="1"/>
</dbReference>
<dbReference type="PANTHER" id="PTHR42812:SF12">
    <property type="entry name" value="BETA-XYLOSIDASE-RELATED"/>
    <property type="match status" value="1"/>
</dbReference>
<keyword evidence="9" id="KW-1185">Reference proteome</keyword>
<dbReference type="RefSeq" id="WP_135470094.1">
    <property type="nucleotide sequence ID" value="NZ_CASJDB010000020.1"/>
</dbReference>